<evidence type="ECO:0000313" key="3">
    <source>
        <dbReference type="Proteomes" id="UP000231371"/>
    </source>
</evidence>
<feature type="transmembrane region" description="Helical" evidence="1">
    <location>
        <begin position="92"/>
        <end position="122"/>
    </location>
</feature>
<evidence type="ECO:0008006" key="4">
    <source>
        <dbReference type="Google" id="ProtNLM"/>
    </source>
</evidence>
<protein>
    <recommendedName>
        <fullName evidence="4">Signal transduction histidine kinase subgroup 3 dimerisation and phosphoacceptor domain-containing protein</fullName>
    </recommendedName>
</protein>
<reference evidence="2 3" key="1">
    <citation type="submission" date="2017-09" db="EMBL/GenBank/DDBJ databases">
        <title>Depth-based differentiation of microbial function through sediment-hosted aquifers and enrichment of novel symbionts in the deep terrestrial subsurface.</title>
        <authorList>
            <person name="Probst A.J."/>
            <person name="Ladd B."/>
            <person name="Jarett J.K."/>
            <person name="Geller-Mcgrath D.E."/>
            <person name="Sieber C.M."/>
            <person name="Emerson J.B."/>
            <person name="Anantharaman K."/>
            <person name="Thomas B.C."/>
            <person name="Malmstrom R."/>
            <person name="Stieglmeier M."/>
            <person name="Klingl A."/>
            <person name="Woyke T."/>
            <person name="Ryan C.M."/>
            <person name="Banfield J.F."/>
        </authorList>
    </citation>
    <scope>NUCLEOTIDE SEQUENCE [LARGE SCALE GENOMIC DNA]</scope>
    <source>
        <strain evidence="2">CG11_big_fil_rev_8_21_14_0_20_40_12</strain>
    </source>
</reference>
<keyword evidence="1" id="KW-1133">Transmembrane helix</keyword>
<accession>A0A2H0KGW4</accession>
<name>A0A2H0KGW4_9BACT</name>
<gene>
    <name evidence="2" type="ORF">COV89_00190</name>
</gene>
<keyword evidence="1" id="KW-0812">Transmembrane</keyword>
<sequence>MPQKKDQASWREMIFLILTFAFVYFWTNNPVLSVYNLQLTALLITAYFILRLFFNRKPDFVYQNLFLNTLALSAVLLLIISVTGGLSSPLFFILYFYLFAFALLFEPLATLVLTLALALFFLKELNSVNTVFQLLSVFLFAPLAIFFGRQYLKLLESQDKIKVLHKEKKELSAISNQQSASLSNEETNSLLWLSLEFKDSLLRIVYHSAELLADLGHLTLSQKEHLTSIRETAKTILKSGEKLQEKIDRETDG</sequence>
<proteinExistence type="predicted"/>
<dbReference type="AlphaFoldDB" id="A0A2H0KGW4"/>
<dbReference type="EMBL" id="PCVI01000004">
    <property type="protein sequence ID" value="PIQ70476.1"/>
    <property type="molecule type" value="Genomic_DNA"/>
</dbReference>
<evidence type="ECO:0000256" key="1">
    <source>
        <dbReference type="SAM" id="Phobius"/>
    </source>
</evidence>
<evidence type="ECO:0000313" key="2">
    <source>
        <dbReference type="EMBL" id="PIQ70476.1"/>
    </source>
</evidence>
<feature type="transmembrane region" description="Helical" evidence="1">
    <location>
        <begin position="33"/>
        <end position="53"/>
    </location>
</feature>
<keyword evidence="1" id="KW-0472">Membrane</keyword>
<feature type="transmembrane region" description="Helical" evidence="1">
    <location>
        <begin position="12"/>
        <end position="27"/>
    </location>
</feature>
<feature type="transmembrane region" description="Helical" evidence="1">
    <location>
        <begin position="65"/>
        <end position="86"/>
    </location>
</feature>
<dbReference type="Proteomes" id="UP000231371">
    <property type="component" value="Unassembled WGS sequence"/>
</dbReference>
<comment type="caution">
    <text evidence="2">The sequence shown here is derived from an EMBL/GenBank/DDBJ whole genome shotgun (WGS) entry which is preliminary data.</text>
</comment>
<organism evidence="2 3">
    <name type="scientific">Candidatus Shapirobacteria bacterium CG11_big_fil_rev_8_21_14_0_20_40_12</name>
    <dbReference type="NCBI Taxonomy" id="1974889"/>
    <lineage>
        <taxon>Bacteria</taxon>
        <taxon>Candidatus Shapironibacteriota</taxon>
    </lineage>
</organism>
<feature type="transmembrane region" description="Helical" evidence="1">
    <location>
        <begin position="134"/>
        <end position="152"/>
    </location>
</feature>